<sequence>MKLAVVSDTHYGDKTKNLPIFLFDHLKEISPDMILHAGDITAPELLEKLEEIAPTLAVRGNVDRANLPEERVERFGDVSVGMVHGHQFVSLNAHFLTLKALEMDADVLVFGHTHKFYYDTYSLYGRRVHLLNPGSPVFPRFDSPGFAILEISGENISVRRIKLW</sequence>
<dbReference type="Gene3D" id="3.60.21.10">
    <property type="match status" value="1"/>
</dbReference>
<dbReference type="GO" id="GO:0016787">
    <property type="term" value="F:hydrolase activity"/>
    <property type="evidence" value="ECO:0007669"/>
    <property type="project" value="UniProtKB-UniRule"/>
</dbReference>
<organism evidence="3 4">
    <name type="scientific">Thermococcus gorgonarius</name>
    <dbReference type="NCBI Taxonomy" id="71997"/>
    <lineage>
        <taxon>Archaea</taxon>
        <taxon>Methanobacteriati</taxon>
        <taxon>Methanobacteriota</taxon>
        <taxon>Thermococci</taxon>
        <taxon>Thermococcales</taxon>
        <taxon>Thermococcaceae</taxon>
        <taxon>Thermococcus</taxon>
    </lineage>
</organism>
<dbReference type="InterPro" id="IPR024654">
    <property type="entry name" value="Calcineurin-like_PHP_lpxH"/>
</dbReference>
<proteinExistence type="inferred from homology"/>
<dbReference type="EC" id="3.1.4.-" evidence="1"/>
<keyword evidence="1" id="KW-0479">Metal-binding</keyword>
<evidence type="ECO:0000259" key="2">
    <source>
        <dbReference type="Pfam" id="PF12850"/>
    </source>
</evidence>
<protein>
    <recommendedName>
        <fullName evidence="1">Phosphoesterase</fullName>
        <ecNumber evidence="1">3.1.4.-</ecNumber>
    </recommendedName>
</protein>
<reference evidence="3 4" key="1">
    <citation type="submission" date="2016-03" db="EMBL/GenBank/DDBJ databases">
        <title>Complete genome sequence of Thermococcus gorgonarius.</title>
        <authorList>
            <person name="Oger P.M."/>
        </authorList>
    </citation>
    <scope>NUCLEOTIDE SEQUENCE [LARGE SCALE GENOMIC DNA]</scope>
    <source>
        <strain evidence="3 4">W-12</strain>
    </source>
</reference>
<dbReference type="PANTHER" id="PTHR11124">
    <property type="entry name" value="VACUOLAR SORTING PROTEIN VPS29"/>
    <property type="match status" value="1"/>
</dbReference>
<feature type="domain" description="Calcineurin-like phosphoesterase" evidence="2">
    <location>
        <begin position="1"/>
        <end position="152"/>
    </location>
</feature>
<dbReference type="EMBL" id="CP014855">
    <property type="protein sequence ID" value="ASJ01247.1"/>
    <property type="molecule type" value="Genomic_DNA"/>
</dbReference>
<dbReference type="GO" id="GO:0046872">
    <property type="term" value="F:metal ion binding"/>
    <property type="evidence" value="ECO:0007669"/>
    <property type="project" value="UniProtKB-KW"/>
</dbReference>
<dbReference type="CDD" id="cd00841">
    <property type="entry name" value="MPP_YfcE"/>
    <property type="match status" value="1"/>
</dbReference>
<dbReference type="InterPro" id="IPR029052">
    <property type="entry name" value="Metallo-depent_PP-like"/>
</dbReference>
<name>A0A2Z2M5I9_THEGO</name>
<dbReference type="InterPro" id="IPR000979">
    <property type="entry name" value="Phosphodiesterase_MJ0936/Vps29"/>
</dbReference>
<dbReference type="RefSeq" id="WP_088885585.1">
    <property type="nucleotide sequence ID" value="NZ_CP014855.1"/>
</dbReference>
<dbReference type="KEGG" id="tgg:A3K92_07025"/>
<dbReference type="OrthoDB" id="19174at2157"/>
<dbReference type="GeneID" id="33332293"/>
<gene>
    <name evidence="3" type="ORF">A3K92_07025</name>
</gene>
<dbReference type="NCBIfam" id="TIGR00040">
    <property type="entry name" value="yfcE"/>
    <property type="match status" value="1"/>
</dbReference>
<evidence type="ECO:0000313" key="4">
    <source>
        <dbReference type="Proteomes" id="UP000250134"/>
    </source>
</evidence>
<accession>A0A2Z2M5I9</accession>
<comment type="cofactor">
    <cofactor evidence="1">
        <name>a divalent metal cation</name>
        <dbReference type="ChEBI" id="CHEBI:60240"/>
    </cofactor>
</comment>
<dbReference type="InterPro" id="IPR041802">
    <property type="entry name" value="MPP_YfcE"/>
</dbReference>
<keyword evidence="4" id="KW-1185">Reference proteome</keyword>
<dbReference type="AlphaFoldDB" id="A0A2Z2M5I9"/>
<comment type="similarity">
    <text evidence="1">Belongs to the metallophosphoesterase superfamily. YfcE family.</text>
</comment>
<dbReference type="Pfam" id="PF12850">
    <property type="entry name" value="Metallophos_2"/>
    <property type="match status" value="1"/>
</dbReference>
<evidence type="ECO:0000313" key="3">
    <source>
        <dbReference type="EMBL" id="ASJ01247.1"/>
    </source>
</evidence>
<dbReference type="Proteomes" id="UP000250134">
    <property type="component" value="Chromosome"/>
</dbReference>
<evidence type="ECO:0000256" key="1">
    <source>
        <dbReference type="RuleBase" id="RU362039"/>
    </source>
</evidence>
<dbReference type="SUPFAM" id="SSF56300">
    <property type="entry name" value="Metallo-dependent phosphatases"/>
    <property type="match status" value="1"/>
</dbReference>